<organism evidence="2 3">
    <name type="scientific">Pleurodeles waltl</name>
    <name type="common">Iberian ribbed newt</name>
    <dbReference type="NCBI Taxonomy" id="8319"/>
    <lineage>
        <taxon>Eukaryota</taxon>
        <taxon>Metazoa</taxon>
        <taxon>Chordata</taxon>
        <taxon>Craniata</taxon>
        <taxon>Vertebrata</taxon>
        <taxon>Euteleostomi</taxon>
        <taxon>Amphibia</taxon>
        <taxon>Batrachia</taxon>
        <taxon>Caudata</taxon>
        <taxon>Salamandroidea</taxon>
        <taxon>Salamandridae</taxon>
        <taxon>Pleurodelinae</taxon>
        <taxon>Pleurodeles</taxon>
    </lineage>
</organism>
<feature type="region of interest" description="Disordered" evidence="1">
    <location>
        <begin position="1"/>
        <end position="104"/>
    </location>
</feature>
<reference evidence="2" key="1">
    <citation type="journal article" date="2022" name="bioRxiv">
        <title>Sequencing and chromosome-scale assembly of the giantPleurodeles waltlgenome.</title>
        <authorList>
            <person name="Brown T."/>
            <person name="Elewa A."/>
            <person name="Iarovenko S."/>
            <person name="Subramanian E."/>
            <person name="Araus A.J."/>
            <person name="Petzold A."/>
            <person name="Susuki M."/>
            <person name="Suzuki K.-i.T."/>
            <person name="Hayashi T."/>
            <person name="Toyoda A."/>
            <person name="Oliveira C."/>
            <person name="Osipova E."/>
            <person name="Leigh N.D."/>
            <person name="Simon A."/>
            <person name="Yun M.H."/>
        </authorList>
    </citation>
    <scope>NUCLEOTIDE SEQUENCE</scope>
    <source>
        <strain evidence="2">20211129_DDA</strain>
        <tissue evidence="2">Liver</tissue>
    </source>
</reference>
<feature type="region of interest" description="Disordered" evidence="1">
    <location>
        <begin position="184"/>
        <end position="229"/>
    </location>
</feature>
<sequence length="229" mass="24926">MSSQGGRRSIGQKGGGRIERKALPPVCPTGAPPGGVSRHLWVLMRRRKVKGGPQAAAIQRRHGSPHLTQPPTGPRRGNSAAPPSRRPGGHYKSQAPWHESSAAKKVGDCLQREGGAPLHWHKSTALWEPVARASHRKAQRVPSNTTPATGAHMNHFLPQHPEHECEANATRESQPLRLQLWLLPIKSRPESRGPHAPRAPTRPQHKAGGRRAPPSLVQEETLASSLPDF</sequence>
<evidence type="ECO:0000256" key="1">
    <source>
        <dbReference type="SAM" id="MobiDB-lite"/>
    </source>
</evidence>
<dbReference type="Proteomes" id="UP001066276">
    <property type="component" value="Chromosome 6"/>
</dbReference>
<protein>
    <submittedName>
        <fullName evidence="2">Uncharacterized protein</fullName>
    </submittedName>
</protein>
<dbReference type="EMBL" id="JANPWB010000010">
    <property type="protein sequence ID" value="KAJ1140352.1"/>
    <property type="molecule type" value="Genomic_DNA"/>
</dbReference>
<feature type="compositionally biased region" description="Low complexity" evidence="1">
    <location>
        <begin position="1"/>
        <end position="11"/>
    </location>
</feature>
<keyword evidence="3" id="KW-1185">Reference proteome</keyword>
<evidence type="ECO:0000313" key="2">
    <source>
        <dbReference type="EMBL" id="KAJ1140352.1"/>
    </source>
</evidence>
<gene>
    <name evidence="2" type="ORF">NDU88_006707</name>
</gene>
<proteinExistence type="predicted"/>
<accession>A0AAV7QIG6</accession>
<name>A0AAV7QIG6_PLEWA</name>
<comment type="caution">
    <text evidence="2">The sequence shown here is derived from an EMBL/GenBank/DDBJ whole genome shotgun (WGS) entry which is preliminary data.</text>
</comment>
<dbReference type="AlphaFoldDB" id="A0AAV7QIG6"/>
<evidence type="ECO:0000313" key="3">
    <source>
        <dbReference type="Proteomes" id="UP001066276"/>
    </source>
</evidence>